<dbReference type="Proteomes" id="UP001229421">
    <property type="component" value="Unassembled WGS sequence"/>
</dbReference>
<dbReference type="Gene3D" id="1.25.10.10">
    <property type="entry name" value="Leucine-rich Repeat Variant"/>
    <property type="match status" value="1"/>
</dbReference>
<dbReference type="EMBL" id="JAUHHV010000004">
    <property type="protein sequence ID" value="KAK1427049.1"/>
    <property type="molecule type" value="Genomic_DNA"/>
</dbReference>
<accession>A0AAD8KPQ4</accession>
<evidence type="ECO:0000313" key="2">
    <source>
        <dbReference type="EMBL" id="KAK1427049.1"/>
    </source>
</evidence>
<name>A0AAD8KPQ4_TARER</name>
<sequence length="133" mass="14684">MLFIQSRYLLRPLSTPKNSPHHPQSIFHLINCTTVNIFTNKSDTNGQTTRALVAKLSSVSEQTRTESLCKLRLISKNDPKNRALIAEAGAIPYLSEIPYLLKARTESDTNGSETSTAQSTAGGKIPFLNTEKH</sequence>
<protein>
    <submittedName>
        <fullName evidence="2">Uncharacterized protein</fullName>
    </submittedName>
</protein>
<proteinExistence type="predicted"/>
<feature type="region of interest" description="Disordered" evidence="1">
    <location>
        <begin position="105"/>
        <end position="133"/>
    </location>
</feature>
<dbReference type="AlphaFoldDB" id="A0AAD8KPQ4"/>
<dbReference type="InterPro" id="IPR011989">
    <property type="entry name" value="ARM-like"/>
</dbReference>
<gene>
    <name evidence="2" type="ORF">QVD17_15731</name>
</gene>
<keyword evidence="3" id="KW-1185">Reference proteome</keyword>
<organism evidence="2 3">
    <name type="scientific">Tagetes erecta</name>
    <name type="common">African marigold</name>
    <dbReference type="NCBI Taxonomy" id="13708"/>
    <lineage>
        <taxon>Eukaryota</taxon>
        <taxon>Viridiplantae</taxon>
        <taxon>Streptophyta</taxon>
        <taxon>Embryophyta</taxon>
        <taxon>Tracheophyta</taxon>
        <taxon>Spermatophyta</taxon>
        <taxon>Magnoliopsida</taxon>
        <taxon>eudicotyledons</taxon>
        <taxon>Gunneridae</taxon>
        <taxon>Pentapetalae</taxon>
        <taxon>asterids</taxon>
        <taxon>campanulids</taxon>
        <taxon>Asterales</taxon>
        <taxon>Asteraceae</taxon>
        <taxon>Asteroideae</taxon>
        <taxon>Heliantheae alliance</taxon>
        <taxon>Tageteae</taxon>
        <taxon>Tagetes</taxon>
    </lineage>
</organism>
<feature type="compositionally biased region" description="Polar residues" evidence="1">
    <location>
        <begin position="108"/>
        <end position="121"/>
    </location>
</feature>
<reference evidence="2" key="1">
    <citation type="journal article" date="2023" name="bioRxiv">
        <title>Improved chromosome-level genome assembly for marigold (Tagetes erecta).</title>
        <authorList>
            <person name="Jiang F."/>
            <person name="Yuan L."/>
            <person name="Wang S."/>
            <person name="Wang H."/>
            <person name="Xu D."/>
            <person name="Wang A."/>
            <person name="Fan W."/>
        </authorList>
    </citation>
    <scope>NUCLEOTIDE SEQUENCE</scope>
    <source>
        <strain evidence="2">WSJ</strain>
        <tissue evidence="2">Leaf</tissue>
    </source>
</reference>
<evidence type="ECO:0000256" key="1">
    <source>
        <dbReference type="SAM" id="MobiDB-lite"/>
    </source>
</evidence>
<comment type="caution">
    <text evidence="2">The sequence shown here is derived from an EMBL/GenBank/DDBJ whole genome shotgun (WGS) entry which is preliminary data.</text>
</comment>
<evidence type="ECO:0000313" key="3">
    <source>
        <dbReference type="Proteomes" id="UP001229421"/>
    </source>
</evidence>